<keyword evidence="2" id="KW-0732">Signal</keyword>
<protein>
    <recommendedName>
        <fullName evidence="3">Putative auto-transporter adhesin head GIN domain-containing protein</fullName>
    </recommendedName>
</protein>
<dbReference type="Pfam" id="PF10988">
    <property type="entry name" value="DUF2807"/>
    <property type="match status" value="1"/>
</dbReference>
<feature type="transmembrane region" description="Helical" evidence="1">
    <location>
        <begin position="400"/>
        <end position="421"/>
    </location>
</feature>
<evidence type="ECO:0000313" key="4">
    <source>
        <dbReference type="EMBL" id="KAG7391442.1"/>
    </source>
</evidence>
<keyword evidence="1" id="KW-1133">Transmembrane helix</keyword>
<dbReference type="InterPro" id="IPR021255">
    <property type="entry name" value="DUF2807"/>
</dbReference>
<evidence type="ECO:0000313" key="5">
    <source>
        <dbReference type="Proteomes" id="UP000694044"/>
    </source>
</evidence>
<evidence type="ECO:0000259" key="3">
    <source>
        <dbReference type="Pfam" id="PF10988"/>
    </source>
</evidence>
<evidence type="ECO:0000256" key="1">
    <source>
        <dbReference type="SAM" id="Phobius"/>
    </source>
</evidence>
<feature type="chain" id="PRO_5035792018" description="Putative auto-transporter adhesin head GIN domain-containing protein" evidence="2">
    <location>
        <begin position="23"/>
        <end position="436"/>
    </location>
</feature>
<comment type="caution">
    <text evidence="4">The sequence shown here is derived from an EMBL/GenBank/DDBJ whole genome shotgun (WGS) entry which is preliminary data.</text>
</comment>
<dbReference type="OrthoDB" id="74343at2759"/>
<evidence type="ECO:0000256" key="2">
    <source>
        <dbReference type="SAM" id="SignalP"/>
    </source>
</evidence>
<dbReference type="PANTHER" id="PTHR39200:SF1">
    <property type="entry name" value="AUTO-TRANSPORTER ADHESIN HEAD GIN DOMAIN-CONTAINING PROTEIN-RELATED"/>
    <property type="match status" value="1"/>
</dbReference>
<gene>
    <name evidence="4" type="ORF">PHYPSEUDO_004977</name>
</gene>
<keyword evidence="1" id="KW-0812">Transmembrane</keyword>
<dbReference type="AlphaFoldDB" id="A0A8T1WBL7"/>
<proteinExistence type="predicted"/>
<dbReference type="PANTHER" id="PTHR39200">
    <property type="entry name" value="HYPOTHETICAL EXPORTED PROTEIN"/>
    <property type="match status" value="1"/>
</dbReference>
<sequence length="436" mass="45512">MARTSTAFALLQLLLSPATAQAAITSTDIAASSDPLAPELLEKTWTLSAASLETLELQVVGNVFVDYDGSLPADDQVAAKVVMRASSPELLDAADVAHIGGHAGVRLRFKNQNVHVESLVTTQILLGKRNALRAISASNAQNVVLGDDVVVRDDKAAQLHFSTHGNGHLFVGSSFDVRSVGVVVSGAGGVQLQSSSLKVAEEVVVSLVGSGRVAVLAEGSFVANKVEAALAGTGQVFVQASGLEVEDLATEIVGNGDVTYAASGTCGNEKIRLAGEGTVNAASIVCKNADVSILGIGEVVVQATERLLAMLLLTGSVQYVNARPKSIQSSGFVLESSIQLAEAIPSTPYAPLRPPSRAATGVFLTVEAANNNDSPYIHVRSVAEPTLRLQNLSASLPESMSALVLFEVALVAMAFAAFSAFKFQQRRIRHKYETLP</sequence>
<dbReference type="EMBL" id="JAGDFM010000021">
    <property type="protein sequence ID" value="KAG7391442.1"/>
    <property type="molecule type" value="Genomic_DNA"/>
</dbReference>
<organism evidence="4 5">
    <name type="scientific">Phytophthora pseudosyringae</name>
    <dbReference type="NCBI Taxonomy" id="221518"/>
    <lineage>
        <taxon>Eukaryota</taxon>
        <taxon>Sar</taxon>
        <taxon>Stramenopiles</taxon>
        <taxon>Oomycota</taxon>
        <taxon>Peronosporomycetes</taxon>
        <taxon>Peronosporales</taxon>
        <taxon>Peronosporaceae</taxon>
        <taxon>Phytophthora</taxon>
    </lineage>
</organism>
<accession>A0A8T1WBL7</accession>
<keyword evidence="5" id="KW-1185">Reference proteome</keyword>
<dbReference type="Proteomes" id="UP000694044">
    <property type="component" value="Unassembled WGS sequence"/>
</dbReference>
<feature type="signal peptide" evidence="2">
    <location>
        <begin position="1"/>
        <end position="22"/>
    </location>
</feature>
<reference evidence="4" key="1">
    <citation type="submission" date="2021-02" db="EMBL/GenBank/DDBJ databases">
        <authorList>
            <person name="Palmer J.M."/>
        </authorList>
    </citation>
    <scope>NUCLEOTIDE SEQUENCE</scope>
    <source>
        <strain evidence="4">SCRP734</strain>
    </source>
</reference>
<feature type="domain" description="Putative auto-transporter adhesin head GIN" evidence="3">
    <location>
        <begin position="230"/>
        <end position="321"/>
    </location>
</feature>
<keyword evidence="1" id="KW-0472">Membrane</keyword>
<name>A0A8T1WBL7_9STRA</name>